<dbReference type="AlphaFoldDB" id="G9PHJ1"/>
<feature type="transmembrane region" description="Helical" evidence="2">
    <location>
        <begin position="233"/>
        <end position="255"/>
    </location>
</feature>
<name>G9PHJ1_9ACTO</name>
<dbReference type="Proteomes" id="UP000003822">
    <property type="component" value="Unassembled WGS sequence"/>
</dbReference>
<keyword evidence="2" id="KW-0472">Membrane</keyword>
<reference evidence="4 5" key="1">
    <citation type="submission" date="2011-10" db="EMBL/GenBank/DDBJ databases">
        <title>The Genome Sequence of Actinomyces graevenitzii C83.</title>
        <authorList>
            <consortium name="The Broad Institute Genome Sequencing Platform"/>
            <consortium name="The Broad Institute Genome Sequencing Center for Infectious Disease"/>
            <person name="Earl A."/>
            <person name="Ward D."/>
            <person name="Feldgarden M."/>
            <person name="Gevers D."/>
            <person name="Sibley C.D."/>
            <person name="Field T.R."/>
            <person name="Grinwis M."/>
            <person name="Eshaghurshan C.S."/>
            <person name="Surette M.G."/>
            <person name="Young S.K."/>
            <person name="Zeng Q."/>
            <person name="Gargeya S."/>
            <person name="Fitzgerald M."/>
            <person name="Haas B."/>
            <person name="Abouelleil A."/>
            <person name="Alvarado L."/>
            <person name="Arachchi H.M."/>
            <person name="Berlin A."/>
            <person name="Brown A."/>
            <person name="Chapman S.B."/>
            <person name="Chen Z."/>
            <person name="Dunbar C."/>
            <person name="Freedman E."/>
            <person name="Gearin G."/>
            <person name="Goldberg J."/>
            <person name="Griggs A."/>
            <person name="Gujja S."/>
            <person name="Heiman D."/>
            <person name="Howarth C."/>
            <person name="Larson L."/>
            <person name="Lui A."/>
            <person name="MacDonald P.J.P."/>
            <person name="Montmayeur A."/>
            <person name="Murphy C."/>
            <person name="Neiman D."/>
            <person name="Pearson M."/>
            <person name="Priest M."/>
            <person name="Roberts A."/>
            <person name="Saif S."/>
            <person name="Shea T."/>
            <person name="Shenoy N."/>
            <person name="Sisk P."/>
            <person name="Stolte C."/>
            <person name="Sykes S."/>
            <person name="Wortman J."/>
            <person name="Nusbaum C."/>
            <person name="Birren B."/>
        </authorList>
    </citation>
    <scope>NUCLEOTIDE SEQUENCE [LARGE SCALE GENOMIC DNA]</scope>
    <source>
        <strain evidence="4 5">C83</strain>
    </source>
</reference>
<accession>G9PHJ1</accession>
<feature type="transmembrane region" description="Helical" evidence="2">
    <location>
        <begin position="372"/>
        <end position="403"/>
    </location>
</feature>
<feature type="transmembrane region" description="Helical" evidence="2">
    <location>
        <begin position="318"/>
        <end position="340"/>
    </location>
</feature>
<proteinExistence type="predicted"/>
<dbReference type="EMBL" id="ACRN01000015">
    <property type="protein sequence ID" value="EHM87340.1"/>
    <property type="molecule type" value="Genomic_DNA"/>
</dbReference>
<evidence type="ECO:0000313" key="4">
    <source>
        <dbReference type="EMBL" id="EHM87340.1"/>
    </source>
</evidence>
<feature type="domain" description="Glycerophosphoryl diester phosphodiesterase membrane" evidence="3">
    <location>
        <begin position="314"/>
        <end position="452"/>
    </location>
</feature>
<keyword evidence="2" id="KW-0812">Transmembrane</keyword>
<dbReference type="RefSeq" id="WP_005987559.1">
    <property type="nucleotide sequence ID" value="NZ_JH470339.1"/>
</dbReference>
<organism evidence="4 5">
    <name type="scientific">Actinomyces graevenitzii C83</name>
    <dbReference type="NCBI Taxonomy" id="435830"/>
    <lineage>
        <taxon>Bacteria</taxon>
        <taxon>Bacillati</taxon>
        <taxon>Actinomycetota</taxon>
        <taxon>Actinomycetes</taxon>
        <taxon>Actinomycetales</taxon>
        <taxon>Actinomycetaceae</taxon>
        <taxon>Actinomyces</taxon>
    </lineage>
</organism>
<dbReference type="eggNOG" id="COG4223">
    <property type="taxonomic scope" value="Bacteria"/>
</dbReference>
<evidence type="ECO:0000313" key="5">
    <source>
        <dbReference type="Proteomes" id="UP000003822"/>
    </source>
</evidence>
<feature type="compositionally biased region" description="Polar residues" evidence="1">
    <location>
        <begin position="1"/>
        <end position="10"/>
    </location>
</feature>
<sequence>MSETWQTPNFDESAGEHSSGQPAGSASSSGGYANPYPGQGSYPGAGYDGGAGVPGVGAASATGAGYPGYPGTGGHTPGADPGYPGAGSSATSGAGSYPGAGGYNPGTYPGGSYPGAAPGYPGTGSYPGGGAYPGGGYGSMGAANLYIYKPGIIPLRPLSIGDIYQGAFAAIKTNARTMFGFTAALLGVALVISVGINYAIINLALPSYINADSPYASALGGAFGAFSQLGGTLLQGLATVLLSGLIVVAVSRSVLGRVASSKEVWERTKSKFLPLIGLNIITSIISGLMMIIGIAVFFVLLAGVASTAKTDREFLQDLGISLVGLLILMVVSALVSYYLSIKFSVASPAMVLENLGVFAAIGRSWSLTRGNFWRLFGINILTSIIISVVAGVFGGITSVIGAFSTVVASSSTNDFMGALSITFIIYMVMTAISLLITLPFSSSVNALLYIDLRMRKEGLDVELRNAVAEQQAQ</sequence>
<feature type="transmembrane region" description="Helical" evidence="2">
    <location>
        <begin position="178"/>
        <end position="201"/>
    </location>
</feature>
<dbReference type="HOGENOM" id="CLU_036814_0_1_11"/>
<feature type="transmembrane region" description="Helical" evidence="2">
    <location>
        <begin position="276"/>
        <end position="306"/>
    </location>
</feature>
<comment type="caution">
    <text evidence="4">The sequence shown here is derived from an EMBL/GenBank/DDBJ whole genome shotgun (WGS) entry which is preliminary data.</text>
</comment>
<dbReference type="OrthoDB" id="121140at2"/>
<feature type="region of interest" description="Disordered" evidence="1">
    <location>
        <begin position="72"/>
        <end position="91"/>
    </location>
</feature>
<evidence type="ECO:0000259" key="3">
    <source>
        <dbReference type="Pfam" id="PF10110"/>
    </source>
</evidence>
<evidence type="ECO:0000256" key="2">
    <source>
        <dbReference type="SAM" id="Phobius"/>
    </source>
</evidence>
<dbReference type="InterPro" id="IPR018476">
    <property type="entry name" value="GlyceroP-diester-Pdiesterase_M"/>
</dbReference>
<protein>
    <recommendedName>
        <fullName evidence="3">Glycerophosphoryl diester phosphodiesterase membrane domain-containing protein</fullName>
    </recommendedName>
</protein>
<keyword evidence="2" id="KW-1133">Transmembrane helix</keyword>
<gene>
    <name evidence="4" type="ORF">HMPREF0045_01719</name>
</gene>
<feature type="transmembrane region" description="Helical" evidence="2">
    <location>
        <begin position="423"/>
        <end position="450"/>
    </location>
</feature>
<feature type="compositionally biased region" description="Low complexity" evidence="1">
    <location>
        <begin position="18"/>
        <end position="31"/>
    </location>
</feature>
<feature type="region of interest" description="Disordered" evidence="1">
    <location>
        <begin position="1"/>
        <end position="41"/>
    </location>
</feature>
<dbReference type="STRING" id="435830.HMPREF0045_01719"/>
<dbReference type="Pfam" id="PF10110">
    <property type="entry name" value="GPDPase_memb"/>
    <property type="match status" value="1"/>
</dbReference>
<dbReference type="PATRIC" id="fig|435830.3.peg.1652"/>
<feature type="compositionally biased region" description="Low complexity" evidence="1">
    <location>
        <begin position="77"/>
        <end position="91"/>
    </location>
</feature>
<keyword evidence="5" id="KW-1185">Reference proteome</keyword>
<evidence type="ECO:0000256" key="1">
    <source>
        <dbReference type="SAM" id="MobiDB-lite"/>
    </source>
</evidence>